<proteinExistence type="predicted"/>
<organism evidence="2 3">
    <name type="scientific">Acaulospora morrowiae</name>
    <dbReference type="NCBI Taxonomy" id="94023"/>
    <lineage>
        <taxon>Eukaryota</taxon>
        <taxon>Fungi</taxon>
        <taxon>Fungi incertae sedis</taxon>
        <taxon>Mucoromycota</taxon>
        <taxon>Glomeromycotina</taxon>
        <taxon>Glomeromycetes</taxon>
        <taxon>Diversisporales</taxon>
        <taxon>Acaulosporaceae</taxon>
        <taxon>Acaulospora</taxon>
    </lineage>
</organism>
<dbReference type="Proteomes" id="UP000789342">
    <property type="component" value="Unassembled WGS sequence"/>
</dbReference>
<dbReference type="GO" id="GO:0003887">
    <property type="term" value="F:DNA-directed DNA polymerase activity"/>
    <property type="evidence" value="ECO:0007669"/>
    <property type="project" value="TreeGrafter"/>
</dbReference>
<feature type="domain" description="DNA mitochondrial polymerase exonuclease" evidence="1">
    <location>
        <begin position="104"/>
        <end position="413"/>
    </location>
</feature>
<gene>
    <name evidence="2" type="ORF">AMORRO_LOCUS7207</name>
</gene>
<dbReference type="InterPro" id="IPR012337">
    <property type="entry name" value="RNaseH-like_sf"/>
</dbReference>
<comment type="caution">
    <text evidence="2">The sequence shown here is derived from an EMBL/GenBank/DDBJ whole genome shotgun (WGS) entry which is preliminary data.</text>
</comment>
<evidence type="ECO:0000313" key="3">
    <source>
        <dbReference type="Proteomes" id="UP000789342"/>
    </source>
</evidence>
<name>A0A9N9C625_9GLOM</name>
<dbReference type="EMBL" id="CAJVPV010005252">
    <property type="protein sequence ID" value="CAG8587704.1"/>
    <property type="molecule type" value="Genomic_DNA"/>
</dbReference>
<reference evidence="2" key="1">
    <citation type="submission" date="2021-06" db="EMBL/GenBank/DDBJ databases">
        <authorList>
            <person name="Kallberg Y."/>
            <person name="Tangrot J."/>
            <person name="Rosling A."/>
        </authorList>
    </citation>
    <scope>NUCLEOTIDE SEQUENCE</scope>
    <source>
        <strain evidence="2">CL551</strain>
    </source>
</reference>
<evidence type="ECO:0000259" key="1">
    <source>
        <dbReference type="Pfam" id="PF18136"/>
    </source>
</evidence>
<dbReference type="GO" id="GO:0008408">
    <property type="term" value="F:3'-5' exonuclease activity"/>
    <property type="evidence" value="ECO:0007669"/>
    <property type="project" value="TreeGrafter"/>
</dbReference>
<dbReference type="GO" id="GO:0005760">
    <property type="term" value="C:gamma DNA polymerase complex"/>
    <property type="evidence" value="ECO:0007669"/>
    <property type="project" value="InterPro"/>
</dbReference>
<dbReference type="SUPFAM" id="SSF53098">
    <property type="entry name" value="Ribonuclease H-like"/>
    <property type="match status" value="1"/>
</dbReference>
<dbReference type="Pfam" id="PF18136">
    <property type="entry name" value="DNApol_Exo"/>
    <property type="match status" value="1"/>
</dbReference>
<dbReference type="Gene3D" id="3.30.420.390">
    <property type="match status" value="2"/>
</dbReference>
<dbReference type="InterPro" id="IPR002297">
    <property type="entry name" value="DNA-dir_DNA_pol_A_mt"/>
</dbReference>
<dbReference type="AlphaFoldDB" id="A0A9N9C625"/>
<protein>
    <submittedName>
        <fullName evidence="2">8983_t:CDS:1</fullName>
    </submittedName>
</protein>
<dbReference type="OrthoDB" id="5588663at2759"/>
<accession>A0A9N9C625</accession>
<sequence length="460" mass="53046">MRTPTLTQSSKTYSTVKETLVEEQTNQAKSKHICQALTTRPPVLLSGSFNAVNVEMLPDWLYTQVFPNQVRDSPPHERVSISIHHLIQQGLYNKETEEFPPIDYFKLPELCGDSIAEHFWKIGEQQACDSRELAKGFAESELPDMPEEGKWVFNAGWTRYRGGDMSPEPVEYPEESVLCFDVETLLSDSDYALIACAASSQAWYVWLSPRLIEYRDRYLKKMESDAKTDCESVTATDQRKQKSDKDIEVVETSCDERKKIGSLIPMGNLDKERIIVGHNVGFDRARIREEYHRDKSCNRYLDTMALHVAVSGLCTQQRPSWIKHKKATEENDTEYLSKKSDFQCVYDVSSINNLRDVYKFHCKEELNKSERNLFVDGSLEDIVRNDNLPSLITYCARDVRATHRVFKVVFPRFLEVCPHPVSFAGMICMGNMFLTTNRGWDDYIESAESIYRKQLESIEL</sequence>
<dbReference type="InterPro" id="IPR041336">
    <property type="entry name" value="DNApol_Exo"/>
</dbReference>
<dbReference type="PANTHER" id="PTHR10267:SF0">
    <property type="entry name" value="DNA POLYMERASE SUBUNIT GAMMA-1"/>
    <property type="match status" value="1"/>
</dbReference>
<dbReference type="GO" id="GO:0006264">
    <property type="term" value="P:mitochondrial DNA replication"/>
    <property type="evidence" value="ECO:0007669"/>
    <property type="project" value="TreeGrafter"/>
</dbReference>
<keyword evidence="3" id="KW-1185">Reference proteome</keyword>
<feature type="non-terminal residue" evidence="2">
    <location>
        <position position="460"/>
    </location>
</feature>
<evidence type="ECO:0000313" key="2">
    <source>
        <dbReference type="EMBL" id="CAG8587704.1"/>
    </source>
</evidence>
<dbReference type="GO" id="GO:0003677">
    <property type="term" value="F:DNA binding"/>
    <property type="evidence" value="ECO:0007669"/>
    <property type="project" value="InterPro"/>
</dbReference>
<dbReference type="PANTHER" id="PTHR10267">
    <property type="entry name" value="DNA POLYMERASE SUBUNIT GAMMA-1"/>
    <property type="match status" value="1"/>
</dbReference>